<dbReference type="GO" id="GO:0022857">
    <property type="term" value="F:transmembrane transporter activity"/>
    <property type="evidence" value="ECO:0007669"/>
    <property type="project" value="TreeGrafter"/>
</dbReference>
<comment type="caution">
    <text evidence="10">The sequence shown here is derived from an EMBL/GenBank/DDBJ whole genome shotgun (WGS) entry which is preliminary data.</text>
</comment>
<accession>A0A8J7GAN4</accession>
<keyword evidence="5 7" id="KW-0472">Membrane</keyword>
<dbReference type="InterPro" id="IPR050250">
    <property type="entry name" value="Macrolide_Exporter_MacB"/>
</dbReference>
<feature type="transmembrane region" description="Helical" evidence="7">
    <location>
        <begin position="430"/>
        <end position="450"/>
    </location>
</feature>
<dbReference type="GO" id="GO:0005886">
    <property type="term" value="C:plasma membrane"/>
    <property type="evidence" value="ECO:0007669"/>
    <property type="project" value="UniProtKB-SubCell"/>
</dbReference>
<proteinExistence type="inferred from homology"/>
<dbReference type="RefSeq" id="WP_197002565.1">
    <property type="nucleotide sequence ID" value="NZ_BONS01000003.1"/>
</dbReference>
<evidence type="ECO:0000259" key="8">
    <source>
        <dbReference type="Pfam" id="PF02687"/>
    </source>
</evidence>
<feature type="domain" description="ABC3 transporter permease C-terminal" evidence="8">
    <location>
        <begin position="717"/>
        <end position="833"/>
    </location>
</feature>
<feature type="transmembrane region" description="Helical" evidence="7">
    <location>
        <begin position="486"/>
        <end position="510"/>
    </location>
</feature>
<evidence type="ECO:0000313" key="10">
    <source>
        <dbReference type="EMBL" id="MBG6135460.1"/>
    </source>
</evidence>
<gene>
    <name evidence="10" type="ORF">IW245_001654</name>
</gene>
<dbReference type="AlphaFoldDB" id="A0A8J7GAN4"/>
<name>A0A8J7GAN4_9ACTN</name>
<keyword evidence="3 7" id="KW-0812">Transmembrane</keyword>
<evidence type="ECO:0000256" key="5">
    <source>
        <dbReference type="ARBA" id="ARBA00023136"/>
    </source>
</evidence>
<organism evidence="10 11">
    <name type="scientific">Longispora fulva</name>
    <dbReference type="NCBI Taxonomy" id="619741"/>
    <lineage>
        <taxon>Bacteria</taxon>
        <taxon>Bacillati</taxon>
        <taxon>Actinomycetota</taxon>
        <taxon>Actinomycetes</taxon>
        <taxon>Micromonosporales</taxon>
        <taxon>Micromonosporaceae</taxon>
        <taxon>Longispora</taxon>
    </lineage>
</organism>
<evidence type="ECO:0000256" key="4">
    <source>
        <dbReference type="ARBA" id="ARBA00022989"/>
    </source>
</evidence>
<dbReference type="PANTHER" id="PTHR30572">
    <property type="entry name" value="MEMBRANE COMPONENT OF TRANSPORTER-RELATED"/>
    <property type="match status" value="1"/>
</dbReference>
<comment type="similarity">
    <text evidence="6">Belongs to the ABC-4 integral membrane protein family.</text>
</comment>
<evidence type="ECO:0000256" key="3">
    <source>
        <dbReference type="ARBA" id="ARBA00022692"/>
    </source>
</evidence>
<dbReference type="PANTHER" id="PTHR30572:SF4">
    <property type="entry name" value="ABC TRANSPORTER PERMEASE YTRF"/>
    <property type="match status" value="1"/>
</dbReference>
<evidence type="ECO:0000256" key="1">
    <source>
        <dbReference type="ARBA" id="ARBA00004651"/>
    </source>
</evidence>
<feature type="transmembrane region" description="Helical" evidence="7">
    <location>
        <begin position="266"/>
        <end position="290"/>
    </location>
</feature>
<dbReference type="InterPro" id="IPR025857">
    <property type="entry name" value="MacB_PCD"/>
</dbReference>
<feature type="domain" description="MacB-like periplasmic core" evidence="9">
    <location>
        <begin position="487"/>
        <end position="684"/>
    </location>
</feature>
<dbReference type="Pfam" id="PF12704">
    <property type="entry name" value="MacB_PCD"/>
    <property type="match status" value="2"/>
</dbReference>
<sequence>MFKATWKSLLSRKLRLLLSGMAVVLGVMAVSSALILTDSLSASFDDMFRTVNANVDVQVSGVSAGGENGSRPEPLPASAVERVRAVSGVASAVGDVSADGARVVGRNGKVIVTQGPPRLGMAWRDGGGIAQMRTGTGPKADDQVAINALLAKQGPFAVGDRIEVLTLAAKRSFTVSGVFGMTGNRDSLGGETVVAFTEPVAQRLMLGKEGVYSSIDVRAAAGVTPAVVKANVAAALGSSGVVRTSAEVAKAQAKDVQQFLTIFQNFLLGFAAVTLFVGIFLILNTFSILVAQRTRELALLRSLGAGRGQVIRSVLVEALVVGVVASTLGLFAGYGVALLLKQMLFSSLADATLGFTGSAVAASYLVGVLVTLVAAVVPALRASRVAPIAALRDAATADKSLVKVTLVGGILGAVGAGGVGWALFGSLKGNAIWGVLLTGVLLTFIGVALLTPSVARPTVGVIGRLFSWSLPGKLGRRNSARNPRRTANTAAALMIGLALITGVSVLAASIQASMSKVFTRDLRADLVIDRDSGDASYDASVIDKTRRMPGVAAAVGLYGDVTTDVTGKTVYVTGTDLAVAKDLFNLKVESGELRDLRHNEVVVGEEFAAKRGLGTGSSLRLRTSRAGEQTFVVVGVYAKQELLSEPLMSVADAEEYFQVPSPALGAVRLAPGADAVGIRKQIEALLVDSPEVNVASQADFIKQQTGQVDTLLNMLYALLALAVLIAILGIVNTLALSVLERTRELGMLRAVGMSRWSAMRMITVESVVISVFGALLGLAVGTGLGVAVVRALKGQGFDVLSVPWTRMLLFLGLSVVVGLFAAILPAIRAARVNVLQAISYE</sequence>
<feature type="domain" description="MacB-like periplasmic core" evidence="9">
    <location>
        <begin position="21"/>
        <end position="234"/>
    </location>
</feature>
<evidence type="ECO:0000256" key="6">
    <source>
        <dbReference type="ARBA" id="ARBA00038076"/>
    </source>
</evidence>
<dbReference type="EMBL" id="JADOUF010000001">
    <property type="protein sequence ID" value="MBG6135460.1"/>
    <property type="molecule type" value="Genomic_DNA"/>
</dbReference>
<keyword evidence="4 7" id="KW-1133">Transmembrane helix</keyword>
<feature type="transmembrane region" description="Helical" evidence="7">
    <location>
        <begin position="310"/>
        <end position="340"/>
    </location>
</feature>
<comment type="subcellular location">
    <subcellularLocation>
        <location evidence="1">Cell membrane</location>
        <topology evidence="1">Multi-pass membrane protein</topology>
    </subcellularLocation>
</comment>
<feature type="transmembrane region" description="Helical" evidence="7">
    <location>
        <begin position="714"/>
        <end position="739"/>
    </location>
</feature>
<feature type="transmembrane region" description="Helical" evidence="7">
    <location>
        <begin position="807"/>
        <end position="827"/>
    </location>
</feature>
<keyword evidence="11" id="KW-1185">Reference proteome</keyword>
<feature type="domain" description="ABC3 transporter permease C-terminal" evidence="8">
    <location>
        <begin position="270"/>
        <end position="386"/>
    </location>
</feature>
<evidence type="ECO:0000256" key="7">
    <source>
        <dbReference type="SAM" id="Phobius"/>
    </source>
</evidence>
<dbReference type="Proteomes" id="UP000622552">
    <property type="component" value="Unassembled WGS sequence"/>
</dbReference>
<evidence type="ECO:0000313" key="11">
    <source>
        <dbReference type="Proteomes" id="UP000622552"/>
    </source>
</evidence>
<evidence type="ECO:0000259" key="9">
    <source>
        <dbReference type="Pfam" id="PF12704"/>
    </source>
</evidence>
<dbReference type="InterPro" id="IPR003838">
    <property type="entry name" value="ABC3_permease_C"/>
</dbReference>
<feature type="transmembrane region" description="Helical" evidence="7">
    <location>
        <begin position="360"/>
        <end position="380"/>
    </location>
</feature>
<protein>
    <submittedName>
        <fullName evidence="10">Putative ABC transport system permease protein</fullName>
    </submittedName>
</protein>
<evidence type="ECO:0000256" key="2">
    <source>
        <dbReference type="ARBA" id="ARBA00022475"/>
    </source>
</evidence>
<keyword evidence="2" id="KW-1003">Cell membrane</keyword>
<feature type="transmembrane region" description="Helical" evidence="7">
    <location>
        <begin position="401"/>
        <end position="424"/>
    </location>
</feature>
<feature type="transmembrane region" description="Helical" evidence="7">
    <location>
        <begin position="762"/>
        <end position="787"/>
    </location>
</feature>
<reference evidence="10" key="1">
    <citation type="submission" date="2020-11" db="EMBL/GenBank/DDBJ databases">
        <title>Sequencing the genomes of 1000 actinobacteria strains.</title>
        <authorList>
            <person name="Klenk H.-P."/>
        </authorList>
    </citation>
    <scope>NUCLEOTIDE SEQUENCE</scope>
    <source>
        <strain evidence="10">DSM 45356</strain>
    </source>
</reference>
<dbReference type="Pfam" id="PF02687">
    <property type="entry name" value="FtsX"/>
    <property type="match status" value="2"/>
</dbReference>